<dbReference type="GO" id="GO:0045271">
    <property type="term" value="C:respiratory chain complex I"/>
    <property type="evidence" value="ECO:0007669"/>
    <property type="project" value="InterPro"/>
</dbReference>
<protein>
    <recommendedName>
        <fullName evidence="4">NADH dehydrogenase [ubiquinone] flavoprotein 3, mitochondrial</fullName>
    </recommendedName>
</protein>
<accession>A0A8S1HVL6</accession>
<dbReference type="AlphaFoldDB" id="A0A8S1HVL6"/>
<comment type="caution">
    <text evidence="2">The sequence shown here is derived from an EMBL/GenBank/DDBJ whole genome shotgun (WGS) entry which is preliminary data.</text>
</comment>
<reference evidence="2" key="1">
    <citation type="submission" date="2020-10" db="EMBL/GenBank/DDBJ databases">
        <authorList>
            <person name="Kikuchi T."/>
        </authorList>
    </citation>
    <scope>NUCLEOTIDE SEQUENCE</scope>
    <source>
        <strain evidence="2">NKZ352</strain>
    </source>
</reference>
<dbReference type="OrthoDB" id="6161911at2759"/>
<proteinExistence type="predicted"/>
<organism evidence="2 3">
    <name type="scientific">Caenorhabditis auriculariae</name>
    <dbReference type="NCBI Taxonomy" id="2777116"/>
    <lineage>
        <taxon>Eukaryota</taxon>
        <taxon>Metazoa</taxon>
        <taxon>Ecdysozoa</taxon>
        <taxon>Nematoda</taxon>
        <taxon>Chromadorea</taxon>
        <taxon>Rhabditida</taxon>
        <taxon>Rhabditina</taxon>
        <taxon>Rhabditomorpha</taxon>
        <taxon>Rhabditoidea</taxon>
        <taxon>Rhabditidae</taxon>
        <taxon>Peloderinae</taxon>
        <taxon>Caenorhabditis</taxon>
    </lineage>
</organism>
<name>A0A8S1HVL6_9PELO</name>
<gene>
    <name evidence="2" type="ORF">CAUJ_LOCUS13039</name>
</gene>
<evidence type="ECO:0000256" key="1">
    <source>
        <dbReference type="SAM" id="MobiDB-lite"/>
    </source>
</evidence>
<feature type="region of interest" description="Disordered" evidence="1">
    <location>
        <begin position="64"/>
        <end position="85"/>
    </location>
</feature>
<dbReference type="Proteomes" id="UP000835052">
    <property type="component" value="Unassembled WGS sequence"/>
</dbReference>
<dbReference type="EMBL" id="CAJGYM010000086">
    <property type="protein sequence ID" value="CAD6197130.1"/>
    <property type="molecule type" value="Genomic_DNA"/>
</dbReference>
<evidence type="ECO:0000313" key="3">
    <source>
        <dbReference type="Proteomes" id="UP000835052"/>
    </source>
</evidence>
<dbReference type="Pfam" id="PF15880">
    <property type="entry name" value="NDUFV3"/>
    <property type="match status" value="1"/>
</dbReference>
<dbReference type="InterPro" id="IPR026193">
    <property type="entry name" value="NDUFV3"/>
</dbReference>
<sequence>MNRLMLATRTVRSFASFAPKTTTGIEHAEAAKKNEGGNPDWKLYKADDYLKFDKYSFYQAEVTMEKDRVTQPSNKRPDEMPKTRS</sequence>
<dbReference type="GO" id="GO:0005739">
    <property type="term" value="C:mitochondrion"/>
    <property type="evidence" value="ECO:0007669"/>
    <property type="project" value="InterPro"/>
</dbReference>
<evidence type="ECO:0008006" key="4">
    <source>
        <dbReference type="Google" id="ProtNLM"/>
    </source>
</evidence>
<evidence type="ECO:0000313" key="2">
    <source>
        <dbReference type="EMBL" id="CAD6197130.1"/>
    </source>
</evidence>
<keyword evidence="3" id="KW-1185">Reference proteome</keyword>